<evidence type="ECO:0000259" key="1">
    <source>
        <dbReference type="Pfam" id="PF10108"/>
    </source>
</evidence>
<accession>A0A2M7RA15</accession>
<evidence type="ECO:0000313" key="3">
    <source>
        <dbReference type="Proteomes" id="UP000229449"/>
    </source>
</evidence>
<comment type="caution">
    <text evidence="2">The sequence shown here is derived from an EMBL/GenBank/DDBJ whole genome shotgun (WGS) entry which is preliminary data.</text>
</comment>
<organism evidence="2 3">
    <name type="scientific">Candidatus Magasanikbacteria bacterium CG_4_10_14_0_8_um_filter_32_14</name>
    <dbReference type="NCBI Taxonomy" id="1974640"/>
    <lineage>
        <taxon>Bacteria</taxon>
        <taxon>Candidatus Magasanikiibacteriota</taxon>
    </lineage>
</organism>
<dbReference type="Pfam" id="PF10108">
    <property type="entry name" value="DNA_pol_B_exo2"/>
    <property type="match status" value="1"/>
</dbReference>
<dbReference type="Gene3D" id="3.30.420.10">
    <property type="entry name" value="Ribonuclease H-like superfamily/Ribonuclease H"/>
    <property type="match status" value="1"/>
</dbReference>
<dbReference type="AlphaFoldDB" id="A0A2M7RA15"/>
<protein>
    <recommendedName>
        <fullName evidence="1">Predicted 3'-5' exonuclease PolB-like domain-containing protein</fullName>
    </recommendedName>
</protein>
<dbReference type="Proteomes" id="UP000229449">
    <property type="component" value="Unassembled WGS sequence"/>
</dbReference>
<dbReference type="InterPro" id="IPR012337">
    <property type="entry name" value="RNaseH-like_sf"/>
</dbReference>
<feature type="domain" description="Predicted 3'-5' exonuclease PolB-like" evidence="1">
    <location>
        <begin position="35"/>
        <end position="163"/>
    </location>
</feature>
<sequence length="168" mass="19394">KRGAVYFSASAEALADKQNFGIEDYEENGIKYFCGTEVEILQKFWQVIAKAHKFVTFNGRGFDCPVLMLRSAMLQVKPSKNLMPYRYANDIHVDLLEQLTFYNAYRKFNLDFYCKAFGIASPKANGINGHDVKDLFADGKFLEIAKYCAGDLVATRELYLRWRDYMTF</sequence>
<dbReference type="InterPro" id="IPR036397">
    <property type="entry name" value="RNaseH_sf"/>
</dbReference>
<reference evidence="3" key="1">
    <citation type="submission" date="2017-09" db="EMBL/GenBank/DDBJ databases">
        <title>Depth-based differentiation of microbial function through sediment-hosted aquifers and enrichment of novel symbionts in the deep terrestrial subsurface.</title>
        <authorList>
            <person name="Probst A.J."/>
            <person name="Ladd B."/>
            <person name="Jarett J.K."/>
            <person name="Geller-Mcgrath D.E."/>
            <person name="Sieber C.M.K."/>
            <person name="Emerson J.B."/>
            <person name="Anantharaman K."/>
            <person name="Thomas B.C."/>
            <person name="Malmstrom R."/>
            <person name="Stieglmeier M."/>
            <person name="Klingl A."/>
            <person name="Woyke T."/>
            <person name="Ryan C.M."/>
            <person name="Banfield J.F."/>
        </authorList>
    </citation>
    <scope>NUCLEOTIDE SEQUENCE [LARGE SCALE GENOMIC DNA]</scope>
</reference>
<dbReference type="InterPro" id="IPR019288">
    <property type="entry name" value="3'-5'_exonuclease_PolB-like"/>
</dbReference>
<dbReference type="GO" id="GO:0003676">
    <property type="term" value="F:nucleic acid binding"/>
    <property type="evidence" value="ECO:0007669"/>
    <property type="project" value="InterPro"/>
</dbReference>
<dbReference type="SUPFAM" id="SSF53098">
    <property type="entry name" value="Ribonuclease H-like"/>
    <property type="match status" value="1"/>
</dbReference>
<feature type="non-terminal residue" evidence="2">
    <location>
        <position position="1"/>
    </location>
</feature>
<dbReference type="EMBL" id="PFMA01000022">
    <property type="protein sequence ID" value="PIY93605.1"/>
    <property type="molecule type" value="Genomic_DNA"/>
</dbReference>
<name>A0A2M7RA15_9BACT</name>
<proteinExistence type="predicted"/>
<gene>
    <name evidence="2" type="ORF">COY69_00750</name>
</gene>
<evidence type="ECO:0000313" key="2">
    <source>
        <dbReference type="EMBL" id="PIY93605.1"/>
    </source>
</evidence>